<dbReference type="GO" id="GO:0047617">
    <property type="term" value="F:fatty acyl-CoA hydrolase activity"/>
    <property type="evidence" value="ECO:0007669"/>
    <property type="project" value="UniProtKB-EC"/>
</dbReference>
<dbReference type="Pfam" id="PF03061">
    <property type="entry name" value="4HBT"/>
    <property type="match status" value="1"/>
</dbReference>
<evidence type="ECO:0000313" key="10">
    <source>
        <dbReference type="Proteomes" id="UP000008207"/>
    </source>
</evidence>
<dbReference type="EC" id="3.1.2.20" evidence="5"/>
<evidence type="ECO:0000256" key="7">
    <source>
        <dbReference type="ARBA" id="ARBA00048062"/>
    </source>
</evidence>
<evidence type="ECO:0000256" key="1">
    <source>
        <dbReference type="ARBA" id="ARBA00022801"/>
    </source>
</evidence>
<dbReference type="KEGG" id="mno:Mnod_2286"/>
<dbReference type="NCBIfam" id="TIGR00369">
    <property type="entry name" value="unchar_dom_1"/>
    <property type="match status" value="1"/>
</dbReference>
<dbReference type="eggNOG" id="COG2050">
    <property type="taxonomic scope" value="Bacteria"/>
</dbReference>
<dbReference type="PANTHER" id="PTHR43240:SF20">
    <property type="entry name" value="MEDIUM_LONG-CHAIN ACYL-COA THIOESTERASE YIGI"/>
    <property type="match status" value="1"/>
</dbReference>
<feature type="domain" description="Thioesterase" evidence="8">
    <location>
        <begin position="50"/>
        <end position="123"/>
    </location>
</feature>
<dbReference type="Gene3D" id="3.10.129.10">
    <property type="entry name" value="Hotdog Thioesterase"/>
    <property type="match status" value="1"/>
</dbReference>
<organism evidence="9 10">
    <name type="scientific">Methylobacterium nodulans (strain LMG 21967 / CNCM I-2342 / ORS 2060)</name>
    <dbReference type="NCBI Taxonomy" id="460265"/>
    <lineage>
        <taxon>Bacteria</taxon>
        <taxon>Pseudomonadati</taxon>
        <taxon>Pseudomonadota</taxon>
        <taxon>Alphaproteobacteria</taxon>
        <taxon>Hyphomicrobiales</taxon>
        <taxon>Methylobacteriaceae</taxon>
        <taxon>Methylobacterium</taxon>
    </lineage>
</organism>
<dbReference type="SUPFAM" id="SSF54637">
    <property type="entry name" value="Thioesterase/thiol ester dehydrase-isomerase"/>
    <property type="match status" value="1"/>
</dbReference>
<dbReference type="CDD" id="cd03443">
    <property type="entry name" value="PaaI_thioesterase"/>
    <property type="match status" value="1"/>
</dbReference>
<evidence type="ECO:0000256" key="3">
    <source>
        <dbReference type="ARBA" id="ARBA00036002"/>
    </source>
</evidence>
<reference evidence="9 10" key="1">
    <citation type="submission" date="2009-01" db="EMBL/GenBank/DDBJ databases">
        <title>Complete sequence of chromosome of Methylobacterium nodulans ORS 2060.</title>
        <authorList>
            <consortium name="US DOE Joint Genome Institute"/>
            <person name="Lucas S."/>
            <person name="Copeland A."/>
            <person name="Lapidus A."/>
            <person name="Glavina del Rio T."/>
            <person name="Dalin E."/>
            <person name="Tice H."/>
            <person name="Bruce D."/>
            <person name="Goodwin L."/>
            <person name="Pitluck S."/>
            <person name="Sims D."/>
            <person name="Brettin T."/>
            <person name="Detter J.C."/>
            <person name="Han C."/>
            <person name="Larimer F."/>
            <person name="Land M."/>
            <person name="Hauser L."/>
            <person name="Kyrpides N."/>
            <person name="Ivanova N."/>
            <person name="Marx C.J."/>
            <person name="Richardson P."/>
        </authorList>
    </citation>
    <scope>NUCLEOTIDE SEQUENCE [LARGE SCALE GENOMIC DNA]</scope>
    <source>
        <strain evidence="10">LMG 21967 / CNCM I-2342 / ORS 2060</strain>
    </source>
</reference>
<sequence length="137" mass="14908">MTASFDPAEAGWQTVALSEFMDLIGPVWQRHTDESTHYGLLVAEKHRNRNGVAHGGVMATLLDMALGRTSSEAQGGRKQATINLDVQFLAPVQVGEFLVAECRVVRATRSIMFMHGTLRVGERVCAVAQGTWKILGA</sequence>
<name>B8IA35_METNO</name>
<protein>
    <recommendedName>
        <fullName evidence="6">Medium/long-chain acyl-CoA thioesterase YigI</fullName>
        <ecNumber evidence="5">3.1.2.20</ecNumber>
    </recommendedName>
</protein>
<keyword evidence="10" id="KW-1185">Reference proteome</keyword>
<gene>
    <name evidence="9" type="ordered locus">Mnod_2286</name>
</gene>
<proteinExistence type="inferred from homology"/>
<dbReference type="OrthoDB" id="3477511at2"/>
<dbReference type="Proteomes" id="UP000008207">
    <property type="component" value="Chromosome"/>
</dbReference>
<dbReference type="EMBL" id="CP001349">
    <property type="protein sequence ID" value="ACL57263.1"/>
    <property type="molecule type" value="Genomic_DNA"/>
</dbReference>
<dbReference type="AlphaFoldDB" id="B8IA35"/>
<dbReference type="InterPro" id="IPR003736">
    <property type="entry name" value="PAAI_dom"/>
</dbReference>
<evidence type="ECO:0000313" key="9">
    <source>
        <dbReference type="EMBL" id="ACL57263.1"/>
    </source>
</evidence>
<keyword evidence="1" id="KW-0378">Hydrolase</keyword>
<dbReference type="InterPro" id="IPR006683">
    <property type="entry name" value="Thioestr_dom"/>
</dbReference>
<dbReference type="InterPro" id="IPR029069">
    <property type="entry name" value="HotDog_dom_sf"/>
</dbReference>
<dbReference type="STRING" id="460265.Mnod_2286"/>
<dbReference type="RefSeq" id="WP_015928943.1">
    <property type="nucleotide sequence ID" value="NC_011894.1"/>
</dbReference>
<comment type="catalytic activity">
    <reaction evidence="3">
        <text>a long-chain fatty acyl-CoA + H2O = a long-chain fatty acid + CoA + H(+)</text>
        <dbReference type="Rhea" id="RHEA:67680"/>
        <dbReference type="ChEBI" id="CHEBI:15377"/>
        <dbReference type="ChEBI" id="CHEBI:15378"/>
        <dbReference type="ChEBI" id="CHEBI:57287"/>
        <dbReference type="ChEBI" id="CHEBI:57560"/>
        <dbReference type="ChEBI" id="CHEBI:83139"/>
    </reaction>
</comment>
<evidence type="ECO:0000256" key="5">
    <source>
        <dbReference type="ARBA" id="ARBA00038894"/>
    </source>
</evidence>
<evidence type="ECO:0000259" key="8">
    <source>
        <dbReference type="Pfam" id="PF03061"/>
    </source>
</evidence>
<evidence type="ECO:0000256" key="2">
    <source>
        <dbReference type="ARBA" id="ARBA00035880"/>
    </source>
</evidence>
<dbReference type="PANTHER" id="PTHR43240">
    <property type="entry name" value="1,4-DIHYDROXY-2-NAPHTHOYL-COA THIOESTERASE 1"/>
    <property type="match status" value="1"/>
</dbReference>
<comment type="catalytic activity">
    <reaction evidence="7">
        <text>a medium-chain fatty acyl-CoA + H2O = a medium-chain fatty acid + CoA + H(+)</text>
        <dbReference type="Rhea" id="RHEA:68184"/>
        <dbReference type="ChEBI" id="CHEBI:15377"/>
        <dbReference type="ChEBI" id="CHEBI:15378"/>
        <dbReference type="ChEBI" id="CHEBI:57287"/>
        <dbReference type="ChEBI" id="CHEBI:59558"/>
        <dbReference type="ChEBI" id="CHEBI:90546"/>
    </reaction>
</comment>
<comment type="similarity">
    <text evidence="4">Belongs to the YigI thioesterase family.</text>
</comment>
<evidence type="ECO:0000256" key="4">
    <source>
        <dbReference type="ARBA" id="ARBA00038381"/>
    </source>
</evidence>
<evidence type="ECO:0000256" key="6">
    <source>
        <dbReference type="ARBA" id="ARBA00040062"/>
    </source>
</evidence>
<comment type="catalytic activity">
    <reaction evidence="2">
        <text>a fatty acyl-CoA + H2O = a fatty acid + CoA + H(+)</text>
        <dbReference type="Rhea" id="RHEA:16781"/>
        <dbReference type="ChEBI" id="CHEBI:15377"/>
        <dbReference type="ChEBI" id="CHEBI:15378"/>
        <dbReference type="ChEBI" id="CHEBI:28868"/>
        <dbReference type="ChEBI" id="CHEBI:57287"/>
        <dbReference type="ChEBI" id="CHEBI:77636"/>
        <dbReference type="EC" id="3.1.2.20"/>
    </reaction>
</comment>
<dbReference type="HOGENOM" id="CLU_089876_8_2_5"/>
<accession>B8IA35</accession>